<gene>
    <name evidence="6" type="primary">phaR</name>
    <name evidence="3" type="ORF">At1D1609_29300</name>
    <name evidence="7" type="ORF">CFBP5506_11510</name>
    <name evidence="4" type="ORF">CFBP7129_12330</name>
    <name evidence="5" type="ORF">CG010_012950</name>
    <name evidence="6" type="ORF">EXN61_18490</name>
</gene>
<dbReference type="GeneID" id="92926066"/>
<evidence type="ECO:0000313" key="3">
    <source>
        <dbReference type="EMBL" id="AVH42985.1"/>
    </source>
</evidence>
<reference evidence="7" key="7">
    <citation type="submission" date="2023-04" db="EMBL/GenBank/DDBJ databases">
        <title>Complete genome sequence of Agrobacterium salinitolerans CFBP5506.</title>
        <authorList>
            <person name="Yen H.-C."/>
            <person name="Yan X.-H."/>
            <person name="Lai E.-M."/>
            <person name="Kuo C.-H."/>
        </authorList>
    </citation>
    <scope>NUCLEOTIDE SEQUENCE</scope>
    <source>
        <strain evidence="7">CFBP5506</strain>
    </source>
</reference>
<evidence type="ECO:0000313" key="10">
    <source>
        <dbReference type="Proteomes" id="UP000298649"/>
    </source>
</evidence>
<dbReference type="InterPro" id="IPR012909">
    <property type="entry name" value="PHA_DNA-bd_N"/>
</dbReference>
<evidence type="ECO:0000313" key="6">
    <source>
        <dbReference type="EMBL" id="TRB05038.1"/>
    </source>
</evidence>
<dbReference type="NCBIfam" id="TIGR01848">
    <property type="entry name" value="PHA_reg_PhaR"/>
    <property type="match status" value="1"/>
</dbReference>
<reference evidence="6 11" key="3">
    <citation type="journal article" date="2019" name="Appl. Microbiol. Biotechnol.">
        <title>Differential efficiency of wild type rhizogenic strains for rol gene transformation of plants.</title>
        <authorList>
            <person name="Desmet S."/>
            <person name="De Keyser E."/>
            <person name="Van Vaerenbergh J."/>
            <person name="Baeyen S."/>
            <person name="Van Huylenbroeck J."/>
            <person name="Geelen D."/>
            <person name="Dhooghe E."/>
        </authorList>
    </citation>
    <scope>NUCLEOTIDE SEQUENCE [LARGE SCALE GENOMIC DNA]</scope>
    <source>
        <strain evidence="6 11">MAFF210266</strain>
    </source>
</reference>
<dbReference type="Proteomes" id="UP000298649">
    <property type="component" value="Chromosome circular"/>
</dbReference>
<evidence type="ECO:0000259" key="1">
    <source>
        <dbReference type="Pfam" id="PF05233"/>
    </source>
</evidence>
<reference evidence="7" key="5">
    <citation type="submission" date="2019-04" db="EMBL/GenBank/DDBJ databases">
        <authorList>
            <person name="Chiang H.-Y."/>
            <person name="Huang Y.-Y."/>
            <person name="Chou L."/>
            <person name="Lai E.-M."/>
            <person name="Kuo C.-H."/>
        </authorList>
    </citation>
    <scope>NUCLEOTIDE SEQUENCE</scope>
    <source>
        <strain evidence="7">CFBP5506</strain>
    </source>
</reference>
<dbReference type="AlphaFoldDB" id="A0A024IV83"/>
<evidence type="ECO:0000313" key="11">
    <source>
        <dbReference type="Proteomes" id="UP000317023"/>
    </source>
</evidence>
<evidence type="ECO:0000313" key="4">
    <source>
        <dbReference type="EMBL" id="QCL94900.1"/>
    </source>
</evidence>
<organism evidence="6 11">
    <name type="scientific">Agrobacterium tumefaciens</name>
    <dbReference type="NCBI Taxonomy" id="358"/>
    <lineage>
        <taxon>Bacteria</taxon>
        <taxon>Pseudomonadati</taxon>
        <taxon>Pseudomonadota</taxon>
        <taxon>Alphaproteobacteria</taxon>
        <taxon>Hyphomicrobiales</taxon>
        <taxon>Rhizobiaceae</taxon>
        <taxon>Rhizobium/Agrobacterium group</taxon>
        <taxon>Agrobacterium</taxon>
        <taxon>Agrobacterium tumefaciens complex</taxon>
    </lineage>
</organism>
<name>A0A024IV83_AGRTU</name>
<evidence type="ECO:0000313" key="8">
    <source>
        <dbReference type="Proteomes" id="UP000222296"/>
    </source>
</evidence>
<feature type="domain" description="PHB accumulation regulatory" evidence="1">
    <location>
        <begin position="74"/>
        <end position="113"/>
    </location>
</feature>
<dbReference type="GeneID" id="97365510"/>
<dbReference type="Proteomes" id="UP000305410">
    <property type="component" value="Chromosome Circular"/>
</dbReference>
<dbReference type="EMBL" id="CP039922">
    <property type="protein sequence ID" value="QCL94900.1"/>
    <property type="molecule type" value="Genomic_DNA"/>
</dbReference>
<dbReference type="OrthoDB" id="9795345at2"/>
<dbReference type="Proteomes" id="UP000237717">
    <property type="component" value="Chromosome I"/>
</dbReference>
<dbReference type="InterPro" id="IPR010134">
    <property type="entry name" value="PHA_reg_PhaR"/>
</dbReference>
<dbReference type="Pfam" id="PF07879">
    <property type="entry name" value="PHB_acc_N"/>
    <property type="match status" value="1"/>
</dbReference>
<dbReference type="InterPro" id="IPR007897">
    <property type="entry name" value="PHB_accumulat"/>
</dbReference>
<reference evidence="4 10" key="4">
    <citation type="submission" date="2019-04" db="EMBL/GenBank/DDBJ databases">
        <title>Complete genome sequence of Agrobacterium tumefaciens CFBP7129.</title>
        <authorList>
            <person name="Haryono M."/>
            <person name="Lin Y.-C."/>
            <person name="Lai E.-M."/>
            <person name="Kuo C.-H."/>
        </authorList>
    </citation>
    <scope>NUCLEOTIDE SEQUENCE [LARGE SCALE GENOMIC DNA]</scope>
    <source>
        <strain evidence="4 10">CFBP7129</strain>
    </source>
</reference>
<dbReference type="EMBL" id="SGOE01000005">
    <property type="protein sequence ID" value="TRB05038.1"/>
    <property type="molecule type" value="Genomic_DNA"/>
</dbReference>
<protein>
    <submittedName>
        <fullName evidence="6">Polyhydroxyalkanoate synthesis repressor PhaR</fullName>
    </submittedName>
</protein>
<sequence>MAKHDGETIIKKYANRRLYNTGTSTYVTLDDLAQMVKRGEDFKVQDAKSSEDITHAVLTQIIVEQEAKTGNTLLPTAFLRQLISYYGDQMQMVVPTFLEHSMKTFSDQQSQMQEHMAKAFGDGSLARNFQAPLQMMEEQIRRNTELFRQAMQGFTPFAMPQAPKETRKPNASEIDELKAQLRALQQKLDQL</sequence>
<accession>A0A024IV83</accession>
<reference evidence="3 9" key="2">
    <citation type="submission" date="2018-02" db="EMBL/GenBank/DDBJ databases">
        <title>Complete genome sequence of Agrobacterium tumefaciens 1D1609.</title>
        <authorList>
            <person name="Cho S.-T."/>
            <person name="Haryono M."/>
            <person name="Chang H.-H."/>
            <person name="Santos M.N."/>
            <person name="Lai E.-M."/>
            <person name="Kuo C.-H."/>
        </authorList>
    </citation>
    <scope>NUCLEOTIDE SEQUENCE [LARGE SCALE GENOMIC DNA]</scope>
    <source>
        <strain evidence="3 9">1D1609</strain>
    </source>
</reference>
<reference evidence="5 8" key="1">
    <citation type="journal article" date="2017" name="Genome Announc.">
        <title>Draft Genome Sequence of Agrobacterium tumefaciens Biovar 1 Strain 186, Isolated from Walnut.</title>
        <authorList>
            <person name="Poret-Peterson A.T."/>
            <person name="Bhatnagar S."/>
            <person name="McClean A.E."/>
            <person name="Kluepfel D.A."/>
        </authorList>
    </citation>
    <scope>NUCLEOTIDE SEQUENCE [LARGE SCALE GENOMIC DNA]</scope>
    <source>
        <strain evidence="5 8">186</strain>
    </source>
</reference>
<dbReference type="GO" id="GO:0006355">
    <property type="term" value="P:regulation of DNA-templated transcription"/>
    <property type="evidence" value="ECO:0007669"/>
    <property type="project" value="InterPro"/>
</dbReference>
<evidence type="ECO:0000313" key="7">
    <source>
        <dbReference type="EMBL" id="WGM58935.1"/>
    </source>
</evidence>
<dbReference type="Proteomes" id="UP000222296">
    <property type="component" value="Chromosome Circular"/>
</dbReference>
<dbReference type="eggNOG" id="COG5394">
    <property type="taxonomic scope" value="Bacteria"/>
</dbReference>
<dbReference type="RefSeq" id="WP_003520279.1">
    <property type="nucleotide sequence ID" value="NZ_CCAN010000005.1"/>
</dbReference>
<dbReference type="EMBL" id="CP026924">
    <property type="protein sequence ID" value="AVH42985.1"/>
    <property type="molecule type" value="Genomic_DNA"/>
</dbReference>
<reference evidence="5" key="6">
    <citation type="submission" date="2019-07" db="EMBL/GenBank/DDBJ databases">
        <authorList>
            <person name="Poret-Peterson A.T."/>
            <person name="Bhatnagar S."/>
            <person name="Chen L."/>
            <person name="McClean A.E."/>
            <person name="Kluepfel D.A."/>
        </authorList>
    </citation>
    <scope>NUCLEOTIDE SEQUENCE</scope>
    <source>
        <strain evidence="5">186</strain>
    </source>
</reference>
<dbReference type="Pfam" id="PF05233">
    <property type="entry name" value="PHB_acc"/>
    <property type="match status" value="1"/>
</dbReference>
<evidence type="ECO:0000259" key="2">
    <source>
        <dbReference type="Pfam" id="PF07879"/>
    </source>
</evidence>
<evidence type="ECO:0000313" key="9">
    <source>
        <dbReference type="Proteomes" id="UP000237717"/>
    </source>
</evidence>
<dbReference type="Proteomes" id="UP000317023">
    <property type="component" value="Unassembled WGS sequence"/>
</dbReference>
<dbReference type="EMBL" id="CP122962">
    <property type="protein sequence ID" value="WGM58935.1"/>
    <property type="molecule type" value="Genomic_DNA"/>
</dbReference>
<evidence type="ECO:0000313" key="5">
    <source>
        <dbReference type="EMBL" id="QDY94940.1"/>
    </source>
</evidence>
<proteinExistence type="predicted"/>
<dbReference type="EMBL" id="CP042274">
    <property type="protein sequence ID" value="QDY94940.1"/>
    <property type="molecule type" value="Genomic_DNA"/>
</dbReference>
<feature type="domain" description="PHA accumulation regulator DNA-binding N-terminal" evidence="2">
    <location>
        <begin position="9"/>
        <end position="68"/>
    </location>
</feature>